<dbReference type="Pfam" id="PF16794">
    <property type="entry name" value="fn3_4"/>
    <property type="match status" value="1"/>
</dbReference>
<feature type="compositionally biased region" description="Low complexity" evidence="2">
    <location>
        <begin position="804"/>
        <end position="825"/>
    </location>
</feature>
<feature type="region of interest" description="Disordered" evidence="2">
    <location>
        <begin position="366"/>
        <end position="385"/>
    </location>
</feature>
<sequence>MESSERPEKRRKLDEDHDVPGSNNSQSLQEPGSQMTLGERKRNGPRVLVNKLTVNHNVIERLRRITKLCGKHSANGKVENQSAEVGEVAGSNPTENGKDITNGSHIEKDEEKRPPQENGSKESSAEESKQSLTPVQNGVKHIEAGPTENGIKKSEDGDNDMKLQTTADVDIFRQVLKELIEQRTKVVEEAVAADSIKLQNRIRELERENRELQWNARKLFGAFRQFIIANEKRKQPKISQGVQVNMDSNIESEVPSSPVIPVPQTPSLEKPTVLVTTAGEMAGPSATPVSTPPAHLTSLPTNVVTLRSVPGLPQSLQKSTVQQLSLQITPNVMSHSQHKSTEPMASTAVVYTVKSRPTQLTVQHVQHDGNKEQNRFQAVSHSPAIETNTRYLQTMRTGQPSEPLASKTFQQPQPFGQRKSLQSSEPLASKTFQQPQPFEQRKSLQSSEPLASNTFQQPQPFEQRKSLQSSEPLASKTFQQPQPLEQRKSLQSSELLASKTFQQPQPLEQRKSLQTSEPLASKTFQQSQPLEQRKSLQTSEPLASKTFQQSQPLEQRKSLQTSEPLASKTFQQPQLLEQRKSLPGVPSLPPPSQTNSTLEMMRQNQQKLLQQRQMMQQQKHSLVVVSPAQQQQVPSQSTASLLQQLQRQQQLQQQQHYQRLAQQQPKSQVRHLSTPPGQMSQQEQYRKQQLEAPLSSVSASAQQQQEPSPQQNQQQQSVRPPSGLLLERQQFVRSPTLSTSQQRNHSPNSQSPMYALVQRQSNSQPNTASNPPPSSFSFNARHLNNVLKRDETTVMTSVGRSHVPFVPSQQVSQSPSTSPKQTSLSNQRVSLVNSNTLVQDHINKIVNHPHNGRLASPVHAAAIEMRENPSVGGQQNATLQRQETATDRSSSSQAVSTTQFRKSFPGQTLQTRTELVPTLRYHSRPPPESLQQHVQHPNTQTQQGDRQLQQPQPDAIQKHSTPETGRENVSTMENSQLRGASSALTTTVMSTYRKVQPRPENQRMQQSILVPARKKHTNEELLPSGYRFSLPSPEYLLQRQRLQQQTQAHTQNTQNPPTSQIPKSQSIQNTSSSESLRVTASPGQTREPTRIQSPAVELAAIQRQLRFQSAQNDTRNDRVLNQTSRNEVPPSSGYRPSSENWLTQQKQQELQAQQQRHTHQSQTRQMQQPPQGQEQVNAPQLTRERGTQRINLQSLCRPPIQSPGISSSDPRNEKHLQDAERTSVSNLVKTNNSSNDNENAHKPLPKPSASIAVMDRGIVLSWNMEYDNTSIKIDNYELFACQDFNESKGQPIKWKKIGIVKALPLPMACTLTQFSSGSKYCFSVRAVDEKERAGPFSDPCTVSLNPP</sequence>
<feature type="compositionally biased region" description="Basic and acidic residues" evidence="2">
    <location>
        <begin position="105"/>
        <end position="129"/>
    </location>
</feature>
<feature type="compositionally biased region" description="Polar residues" evidence="2">
    <location>
        <begin position="21"/>
        <end position="36"/>
    </location>
</feature>
<organism evidence="4 5">
    <name type="scientific">Desmophyllum pertusum</name>
    <dbReference type="NCBI Taxonomy" id="174260"/>
    <lineage>
        <taxon>Eukaryota</taxon>
        <taxon>Metazoa</taxon>
        <taxon>Cnidaria</taxon>
        <taxon>Anthozoa</taxon>
        <taxon>Hexacorallia</taxon>
        <taxon>Scleractinia</taxon>
        <taxon>Caryophylliina</taxon>
        <taxon>Caryophylliidae</taxon>
        <taxon>Desmophyllum</taxon>
    </lineage>
</organism>
<comment type="caution">
    <text evidence="4">The sequence shown here is derived from an EMBL/GenBank/DDBJ whole genome shotgun (WGS) entry which is preliminary data.</text>
</comment>
<dbReference type="GO" id="GO:0005634">
    <property type="term" value="C:nucleus"/>
    <property type="evidence" value="ECO:0007669"/>
    <property type="project" value="TreeGrafter"/>
</dbReference>
<feature type="region of interest" description="Disordered" evidence="2">
    <location>
        <begin position="1107"/>
        <end position="1248"/>
    </location>
</feature>
<feature type="region of interest" description="Disordered" evidence="2">
    <location>
        <begin position="868"/>
        <end position="1027"/>
    </location>
</feature>
<dbReference type="GO" id="GO:0005667">
    <property type="term" value="C:transcription regulator complex"/>
    <property type="evidence" value="ECO:0007669"/>
    <property type="project" value="TreeGrafter"/>
</dbReference>
<feature type="coiled-coil region" evidence="1">
    <location>
        <begin position="188"/>
        <end position="222"/>
    </location>
</feature>
<dbReference type="GO" id="GO:0006355">
    <property type="term" value="P:regulation of DNA-templated transcription"/>
    <property type="evidence" value="ECO:0007669"/>
    <property type="project" value="TreeGrafter"/>
</dbReference>
<feature type="region of interest" description="Disordered" evidence="2">
    <location>
        <begin position="1040"/>
        <end position="1093"/>
    </location>
</feature>
<dbReference type="InterPro" id="IPR036116">
    <property type="entry name" value="FN3_sf"/>
</dbReference>
<feature type="compositionally biased region" description="Low complexity" evidence="2">
    <location>
        <begin position="1144"/>
        <end position="1175"/>
    </location>
</feature>
<reference evidence="4" key="1">
    <citation type="submission" date="2023-01" db="EMBL/GenBank/DDBJ databases">
        <title>Genome assembly of the deep-sea coral Lophelia pertusa.</title>
        <authorList>
            <person name="Herrera S."/>
            <person name="Cordes E."/>
        </authorList>
    </citation>
    <scope>NUCLEOTIDE SEQUENCE</scope>
    <source>
        <strain evidence="4">USNM1676648</strain>
        <tissue evidence="4">Polyp</tissue>
    </source>
</reference>
<feature type="compositionally biased region" description="Polar residues" evidence="2">
    <location>
        <begin position="375"/>
        <end position="385"/>
    </location>
</feature>
<feature type="region of interest" description="Disordered" evidence="2">
    <location>
        <begin position="1"/>
        <end position="50"/>
    </location>
</feature>
<protein>
    <submittedName>
        <fullName evidence="4">Activating transcription factor 7-interacting protein 1</fullName>
    </submittedName>
</protein>
<feature type="compositionally biased region" description="Polar residues" evidence="2">
    <location>
        <begin position="665"/>
        <end position="683"/>
    </location>
</feature>
<feature type="compositionally biased region" description="Polar residues" evidence="2">
    <location>
        <begin position="967"/>
        <end position="990"/>
    </location>
</feature>
<feature type="region of interest" description="Disordered" evidence="2">
    <location>
        <begin position="79"/>
        <end position="160"/>
    </location>
</feature>
<feature type="region of interest" description="Disordered" evidence="2">
    <location>
        <begin position="395"/>
        <end position="598"/>
    </location>
</feature>
<keyword evidence="5" id="KW-1185">Reference proteome</keyword>
<feature type="compositionally biased region" description="Polar residues" evidence="2">
    <location>
        <begin position="1076"/>
        <end position="1092"/>
    </location>
</feature>
<feature type="compositionally biased region" description="Basic and acidic residues" evidence="2">
    <location>
        <begin position="956"/>
        <end position="966"/>
    </location>
</feature>
<name>A0A9X0A3M2_9CNID</name>
<feature type="compositionally biased region" description="Low complexity" evidence="2">
    <location>
        <begin position="695"/>
        <end position="720"/>
    </location>
</feature>
<dbReference type="InterPro" id="IPR013783">
    <property type="entry name" value="Ig-like_fold"/>
</dbReference>
<feature type="compositionally biased region" description="Polar residues" evidence="2">
    <location>
        <begin position="1107"/>
        <end position="1126"/>
    </location>
</feature>
<accession>A0A9X0A3M2</accession>
<feature type="compositionally biased region" description="Basic and acidic residues" evidence="2">
    <location>
        <begin position="1210"/>
        <end position="1221"/>
    </location>
</feature>
<dbReference type="PROSITE" id="PS50853">
    <property type="entry name" value="FN3"/>
    <property type="match status" value="1"/>
</dbReference>
<evidence type="ECO:0000256" key="2">
    <source>
        <dbReference type="SAM" id="MobiDB-lite"/>
    </source>
</evidence>
<feature type="compositionally biased region" description="Polar residues" evidence="2">
    <location>
        <begin position="407"/>
        <end position="575"/>
    </location>
</feature>
<feature type="domain" description="Fibronectin type-III" evidence="3">
    <location>
        <begin position="1243"/>
        <end position="1347"/>
    </location>
</feature>
<dbReference type="GO" id="GO:0003712">
    <property type="term" value="F:transcription coregulator activity"/>
    <property type="evidence" value="ECO:0007669"/>
    <property type="project" value="TreeGrafter"/>
</dbReference>
<proteinExistence type="predicted"/>
<feature type="compositionally biased region" description="Low complexity" evidence="2">
    <location>
        <begin position="940"/>
        <end position="952"/>
    </location>
</feature>
<gene>
    <name evidence="4" type="primary">ATF7IP_5</name>
    <name evidence="4" type="ORF">OS493_020989</name>
</gene>
<feature type="compositionally biased region" description="Basic and acidic residues" evidence="2">
    <location>
        <begin position="1"/>
        <end position="19"/>
    </location>
</feature>
<feature type="compositionally biased region" description="Polar residues" evidence="2">
    <location>
        <begin position="91"/>
        <end position="104"/>
    </location>
</feature>
<dbReference type="InterPro" id="IPR056565">
    <property type="entry name" value="Fn3_ATF7IP"/>
</dbReference>
<evidence type="ECO:0000313" key="5">
    <source>
        <dbReference type="Proteomes" id="UP001163046"/>
    </source>
</evidence>
<feature type="compositionally biased region" description="Low complexity" evidence="2">
    <location>
        <begin position="1040"/>
        <end position="1075"/>
    </location>
</feature>
<dbReference type="PANTHER" id="PTHR23210">
    <property type="entry name" value="ACTIVATING TRANSCRIPTION FACTOR 7 INTERACTING PROTEIN"/>
    <property type="match status" value="1"/>
</dbReference>
<keyword evidence="1" id="KW-0175">Coiled coil</keyword>
<evidence type="ECO:0000256" key="1">
    <source>
        <dbReference type="SAM" id="Coils"/>
    </source>
</evidence>
<dbReference type="Proteomes" id="UP001163046">
    <property type="component" value="Unassembled WGS sequence"/>
</dbReference>
<dbReference type="EMBL" id="MU825409">
    <property type="protein sequence ID" value="KAJ7390969.1"/>
    <property type="molecule type" value="Genomic_DNA"/>
</dbReference>
<feature type="compositionally biased region" description="Low complexity" evidence="2">
    <location>
        <begin position="760"/>
        <end position="779"/>
    </location>
</feature>
<dbReference type="SUPFAM" id="SSF49265">
    <property type="entry name" value="Fibronectin type III"/>
    <property type="match status" value="1"/>
</dbReference>
<feature type="region of interest" description="Disordered" evidence="2">
    <location>
        <begin position="656"/>
        <end position="720"/>
    </location>
</feature>
<dbReference type="Gene3D" id="2.60.40.10">
    <property type="entry name" value="Immunoglobulins"/>
    <property type="match status" value="1"/>
</dbReference>
<feature type="compositionally biased region" description="Polar residues" evidence="2">
    <location>
        <begin position="929"/>
        <end position="939"/>
    </location>
</feature>
<feature type="region of interest" description="Disordered" evidence="2">
    <location>
        <begin position="804"/>
        <end position="827"/>
    </location>
</feature>
<evidence type="ECO:0000259" key="3">
    <source>
        <dbReference type="PROSITE" id="PS50853"/>
    </source>
</evidence>
<evidence type="ECO:0000313" key="4">
    <source>
        <dbReference type="EMBL" id="KAJ7390969.1"/>
    </source>
</evidence>
<dbReference type="InterPro" id="IPR003961">
    <property type="entry name" value="FN3_dom"/>
</dbReference>
<feature type="compositionally biased region" description="Polar residues" evidence="2">
    <location>
        <begin position="1134"/>
        <end position="1143"/>
    </location>
</feature>
<feature type="compositionally biased region" description="Basic and acidic residues" evidence="2">
    <location>
        <begin position="150"/>
        <end position="160"/>
    </location>
</feature>
<dbReference type="InterPro" id="IPR026085">
    <property type="entry name" value="ATF7-int"/>
</dbReference>
<feature type="region of interest" description="Disordered" evidence="2">
    <location>
        <begin position="759"/>
        <end position="779"/>
    </location>
</feature>
<dbReference type="OrthoDB" id="2434995at2759"/>
<feature type="compositionally biased region" description="Polar residues" evidence="2">
    <location>
        <begin position="871"/>
        <end position="913"/>
    </location>
</feature>
<dbReference type="PANTHER" id="PTHR23210:SF26">
    <property type="entry name" value="ACTIVATING TRANSCRIPTION FACTOR 7-INTERACTING PROTEIN 1"/>
    <property type="match status" value="1"/>
</dbReference>
<feature type="compositionally biased region" description="Polar residues" evidence="2">
    <location>
        <begin position="1222"/>
        <end position="1237"/>
    </location>
</feature>